<dbReference type="EMBL" id="AP019309">
    <property type="protein sequence ID" value="BBH26320.1"/>
    <property type="molecule type" value="Genomic_DNA"/>
</dbReference>
<dbReference type="AlphaFoldDB" id="A0A3G9J5F1"/>
<evidence type="ECO:0000313" key="1">
    <source>
        <dbReference type="EMBL" id="BBH26320.1"/>
    </source>
</evidence>
<proteinExistence type="predicted"/>
<organism evidence="1 2">
    <name type="scientific">Intestinibaculum porci</name>
    <dbReference type="NCBI Taxonomy" id="2487118"/>
    <lineage>
        <taxon>Bacteria</taxon>
        <taxon>Bacillati</taxon>
        <taxon>Bacillota</taxon>
        <taxon>Erysipelotrichia</taxon>
        <taxon>Erysipelotrichales</taxon>
        <taxon>Erysipelotrichaceae</taxon>
        <taxon>Intestinibaculum</taxon>
    </lineage>
</organism>
<reference evidence="1 2" key="1">
    <citation type="submission" date="2018-11" db="EMBL/GenBank/DDBJ databases">
        <title>Novel Erysipelotrichaceae bacterium isolated from small intestine of a swine.</title>
        <authorList>
            <person name="Kim J.S."/>
            <person name="Choe H."/>
            <person name="Lee Y.R."/>
            <person name="Kim K.M."/>
            <person name="Park D.S."/>
        </authorList>
    </citation>
    <scope>NUCLEOTIDE SEQUENCE [LARGE SCALE GENOMIC DNA]</scope>
    <source>
        <strain evidence="1 2">SG0102</strain>
    </source>
</reference>
<dbReference type="KEGG" id="ebm:SG0102_12540"/>
<sequence>MSKHTYSKDLKNYGEYRKEYDACDRLEPSCAPDNNVYYDDEDTRHYLDELDRFLDKETSIELMNDEEQHCIDWIRSGHSFYANEFNMKDNNGRPMNIAEATFMQRLIIEAYKNGFRNNYFEADYTNIQKRDPHTDELTEEDQSYMVIDFYDFEKYKKDHPVTPREEGACIKWINDGHWFFTNPLYKLDGMFFLYSASFLEAYRFYNQAVERYKKRLAYHQTHL</sequence>
<keyword evidence="2" id="KW-1185">Reference proteome</keyword>
<dbReference type="RefSeq" id="WP_125119205.1">
    <property type="nucleotide sequence ID" value="NZ_AP019309.1"/>
</dbReference>
<dbReference type="Proteomes" id="UP000268059">
    <property type="component" value="Chromosome"/>
</dbReference>
<gene>
    <name evidence="1" type="ORF">SG0102_12540</name>
</gene>
<dbReference type="InParanoid" id="A0A3G9J5F1"/>
<name>A0A3G9J5F1_9FIRM</name>
<protein>
    <submittedName>
        <fullName evidence="1">Uncharacterized protein</fullName>
    </submittedName>
</protein>
<accession>A0A3G9J5F1</accession>
<evidence type="ECO:0000313" key="2">
    <source>
        <dbReference type="Proteomes" id="UP000268059"/>
    </source>
</evidence>